<reference evidence="1 2" key="1">
    <citation type="submission" date="2020-02" db="EMBL/GenBank/DDBJ databases">
        <title>Draft genome sequence of Haematococcus lacustris strain NIES-144.</title>
        <authorList>
            <person name="Morimoto D."/>
            <person name="Nakagawa S."/>
            <person name="Yoshida T."/>
            <person name="Sawayama S."/>
        </authorList>
    </citation>
    <scope>NUCLEOTIDE SEQUENCE [LARGE SCALE GENOMIC DNA]</scope>
    <source>
        <strain evidence="1 2">NIES-144</strain>
    </source>
</reference>
<accession>A0A699YS11</accession>
<dbReference type="EMBL" id="BLLF01000207">
    <property type="protein sequence ID" value="GFH09069.1"/>
    <property type="molecule type" value="Genomic_DNA"/>
</dbReference>
<evidence type="ECO:0000313" key="1">
    <source>
        <dbReference type="EMBL" id="GFH09069.1"/>
    </source>
</evidence>
<protein>
    <submittedName>
        <fullName evidence="1">Uncharacterized protein</fullName>
    </submittedName>
</protein>
<dbReference type="AlphaFoldDB" id="A0A699YS11"/>
<feature type="non-terminal residue" evidence="1">
    <location>
        <position position="132"/>
    </location>
</feature>
<dbReference type="Proteomes" id="UP000485058">
    <property type="component" value="Unassembled WGS sequence"/>
</dbReference>
<proteinExistence type="predicted"/>
<organism evidence="1 2">
    <name type="scientific">Haematococcus lacustris</name>
    <name type="common">Green alga</name>
    <name type="synonym">Haematococcus pluvialis</name>
    <dbReference type="NCBI Taxonomy" id="44745"/>
    <lineage>
        <taxon>Eukaryota</taxon>
        <taxon>Viridiplantae</taxon>
        <taxon>Chlorophyta</taxon>
        <taxon>core chlorophytes</taxon>
        <taxon>Chlorophyceae</taxon>
        <taxon>CS clade</taxon>
        <taxon>Chlamydomonadales</taxon>
        <taxon>Haematococcaceae</taxon>
        <taxon>Haematococcus</taxon>
    </lineage>
</organism>
<feature type="non-terminal residue" evidence="1">
    <location>
        <position position="1"/>
    </location>
</feature>
<sequence>MPVLNCAMKPPGSWLLAESYQGGCAQHPRPAGCWTFNACFVMPTLSIALSKGSGNASGSGPVPRRKSRFRLKARENKVLAVLQANNARSEGLNGKPSADRLKVEGQGAVSACCHRLNWKMLRQDCWQLRPPA</sequence>
<evidence type="ECO:0000313" key="2">
    <source>
        <dbReference type="Proteomes" id="UP000485058"/>
    </source>
</evidence>
<comment type="caution">
    <text evidence="1">The sequence shown here is derived from an EMBL/GenBank/DDBJ whole genome shotgun (WGS) entry which is preliminary data.</text>
</comment>
<keyword evidence="2" id="KW-1185">Reference proteome</keyword>
<name>A0A699YS11_HAELA</name>
<gene>
    <name evidence="1" type="ORF">HaLaN_04145</name>
</gene>